<dbReference type="InterPro" id="IPR015943">
    <property type="entry name" value="WD40/YVTN_repeat-like_dom_sf"/>
</dbReference>
<evidence type="ECO:0000256" key="1">
    <source>
        <dbReference type="ARBA" id="ARBA00004430"/>
    </source>
</evidence>
<evidence type="ECO:0000256" key="4">
    <source>
        <dbReference type="ARBA" id="ARBA00022574"/>
    </source>
</evidence>
<evidence type="ECO:0008006" key="15">
    <source>
        <dbReference type="Google" id="ProtNLM"/>
    </source>
</evidence>
<evidence type="ECO:0000256" key="7">
    <source>
        <dbReference type="ARBA" id="ARBA00023017"/>
    </source>
</evidence>
<evidence type="ECO:0000313" key="13">
    <source>
        <dbReference type="EMBL" id="KAK9902835.1"/>
    </source>
</evidence>
<evidence type="ECO:0000256" key="11">
    <source>
        <dbReference type="PROSITE-ProRule" id="PRU00221"/>
    </source>
</evidence>
<keyword evidence="7" id="KW-0243">Dynein</keyword>
<evidence type="ECO:0000256" key="6">
    <source>
        <dbReference type="ARBA" id="ARBA00022737"/>
    </source>
</evidence>
<evidence type="ECO:0000256" key="12">
    <source>
        <dbReference type="SAM" id="MobiDB-lite"/>
    </source>
</evidence>
<dbReference type="InterPro" id="IPR036322">
    <property type="entry name" value="WD40_repeat_dom_sf"/>
</dbReference>
<evidence type="ECO:0000256" key="2">
    <source>
        <dbReference type="ARBA" id="ARBA00011059"/>
    </source>
</evidence>
<comment type="similarity">
    <text evidence="2">Belongs to the dynein intermediate chain family.</text>
</comment>
<dbReference type="EMBL" id="JALJOT010000015">
    <property type="protein sequence ID" value="KAK9902835.1"/>
    <property type="molecule type" value="Genomic_DNA"/>
</dbReference>
<keyword evidence="9" id="KW-0206">Cytoskeleton</keyword>
<gene>
    <name evidence="13" type="ORF">WJX75_008028</name>
</gene>
<feature type="compositionally biased region" description="Low complexity" evidence="12">
    <location>
        <begin position="93"/>
        <end position="106"/>
    </location>
</feature>
<dbReference type="InterPro" id="IPR001680">
    <property type="entry name" value="WD40_rpt"/>
</dbReference>
<evidence type="ECO:0000256" key="5">
    <source>
        <dbReference type="ARBA" id="ARBA00022701"/>
    </source>
</evidence>
<dbReference type="PANTHER" id="PTHR12442">
    <property type="entry name" value="DYNEIN INTERMEDIATE CHAIN"/>
    <property type="match status" value="1"/>
</dbReference>
<organism evidence="13 14">
    <name type="scientific">Coccomyxa subellipsoidea</name>
    <dbReference type="NCBI Taxonomy" id="248742"/>
    <lineage>
        <taxon>Eukaryota</taxon>
        <taxon>Viridiplantae</taxon>
        <taxon>Chlorophyta</taxon>
        <taxon>core chlorophytes</taxon>
        <taxon>Trebouxiophyceae</taxon>
        <taxon>Trebouxiophyceae incertae sedis</taxon>
        <taxon>Coccomyxaceae</taxon>
        <taxon>Coccomyxa</taxon>
    </lineage>
</organism>
<comment type="subcellular location">
    <subcellularLocation>
        <location evidence="1">Cytoplasm</location>
        <location evidence="1">Cytoskeleton</location>
        <location evidence="1">Cilium axoneme</location>
    </subcellularLocation>
</comment>
<feature type="region of interest" description="Disordered" evidence="12">
    <location>
        <begin position="90"/>
        <end position="118"/>
    </location>
</feature>
<evidence type="ECO:0000313" key="14">
    <source>
        <dbReference type="Proteomes" id="UP001491310"/>
    </source>
</evidence>
<evidence type="ECO:0000256" key="9">
    <source>
        <dbReference type="ARBA" id="ARBA00023212"/>
    </source>
</evidence>
<dbReference type="Gene3D" id="2.130.10.10">
    <property type="entry name" value="YVTN repeat-like/Quinoprotein amine dehydrogenase"/>
    <property type="match status" value="2"/>
</dbReference>
<dbReference type="SUPFAM" id="SSF50978">
    <property type="entry name" value="WD40 repeat-like"/>
    <property type="match status" value="1"/>
</dbReference>
<name>A0ABR2YD70_9CHLO</name>
<dbReference type="Pfam" id="PF00400">
    <property type="entry name" value="WD40"/>
    <property type="match status" value="1"/>
</dbReference>
<dbReference type="SMART" id="SM00320">
    <property type="entry name" value="WD40"/>
    <property type="match status" value="6"/>
</dbReference>
<reference evidence="13 14" key="1">
    <citation type="journal article" date="2024" name="Nat. Commun.">
        <title>Phylogenomics reveals the evolutionary origins of lichenization in chlorophyte algae.</title>
        <authorList>
            <person name="Puginier C."/>
            <person name="Libourel C."/>
            <person name="Otte J."/>
            <person name="Skaloud P."/>
            <person name="Haon M."/>
            <person name="Grisel S."/>
            <person name="Petersen M."/>
            <person name="Berrin J.G."/>
            <person name="Delaux P.M."/>
            <person name="Dal Grande F."/>
            <person name="Keller J."/>
        </authorList>
    </citation>
    <scope>NUCLEOTIDE SEQUENCE [LARGE SCALE GENOMIC DNA]</scope>
    <source>
        <strain evidence="13 14">SAG 216-7</strain>
    </source>
</reference>
<keyword evidence="8" id="KW-0505">Motor protein</keyword>
<feature type="repeat" description="WD" evidence="11">
    <location>
        <begin position="389"/>
        <end position="431"/>
    </location>
</feature>
<dbReference type="Proteomes" id="UP001491310">
    <property type="component" value="Unassembled WGS sequence"/>
</dbReference>
<keyword evidence="5" id="KW-0493">Microtubule</keyword>
<protein>
    <recommendedName>
        <fullName evidence="15">WD40 repeat-like protein</fullName>
    </recommendedName>
</protein>
<keyword evidence="6" id="KW-0677">Repeat</keyword>
<evidence type="ECO:0000256" key="10">
    <source>
        <dbReference type="ARBA" id="ARBA00023273"/>
    </source>
</evidence>
<proteinExistence type="inferred from homology"/>
<dbReference type="InterPro" id="IPR050687">
    <property type="entry name" value="Dynein_IC"/>
</dbReference>
<keyword evidence="4 11" id="KW-0853">WD repeat</keyword>
<evidence type="ECO:0000256" key="3">
    <source>
        <dbReference type="ARBA" id="ARBA00022490"/>
    </source>
</evidence>
<evidence type="ECO:0000256" key="8">
    <source>
        <dbReference type="ARBA" id="ARBA00023175"/>
    </source>
</evidence>
<keyword evidence="3" id="KW-0963">Cytoplasm</keyword>
<dbReference type="PANTHER" id="PTHR12442:SF11">
    <property type="entry name" value="DYNEIN AXONEMAL INTERMEDIATE CHAIN 1"/>
    <property type="match status" value="1"/>
</dbReference>
<accession>A0ABR2YD70</accession>
<keyword evidence="14" id="KW-1185">Reference proteome</keyword>
<sequence length="550" mass="59143">MPSPTKVQAEVEARDAGIVVAASPAGDAAHLRNQFNYNDRAAQTPVLPPRERGTMTEPPQSACAGGSCSDWAIHSAYMAHQARQLLEGEQAKAKTAAARKGASSSAAEDDAQAASGHMAQDTIDDGLHVTPALERSVHIVERMTNQNSHRDVIMDFKYWDDPADAIRTHEGTLLPLWRFEAKAGQGRHVTALAWSPKYADLFAAGYGSFDAAMQGTGAIACFTLKNPSAPEFLMSTRSGVMCLHFHPQHPNLLAVGLHDGCVLVLDVRQPSARPLYEASAAGRKHTDAVSAVRWAPGEGTGLRSLAFYSVSADGHIAHWTLAKSSLVRQDFMRLQSDREPADAAEAIDYIGGTCLDFHKDQTHLLLVGSEDGRLHKCSKTYNSHFLATYEGHAGAVYAVHWNLCHPDSFLSASADWTVKLWHNNRSRAVVTLDLGCPVGDAAWAPYSATVLAAAGEDGRLQVFDLAQNKAEPVSMQKIVGKAALTRLAFNLHHPILVVGDDKGCIHCLKLSPNLRKMAGTAGDQDFGAARLDAIVNVALKSDVMDPTDVA</sequence>
<keyword evidence="10" id="KW-0966">Cell projection</keyword>
<comment type="caution">
    <text evidence="13">The sequence shown here is derived from an EMBL/GenBank/DDBJ whole genome shotgun (WGS) entry which is preliminary data.</text>
</comment>
<dbReference type="PROSITE" id="PS50082">
    <property type="entry name" value="WD_REPEATS_2"/>
    <property type="match status" value="1"/>
</dbReference>